<keyword evidence="2" id="KW-1185">Reference proteome</keyword>
<evidence type="ECO:0000313" key="1">
    <source>
        <dbReference type="EMBL" id="TXC65262.1"/>
    </source>
</evidence>
<proteinExistence type="predicted"/>
<name>A0A5C6TXN6_9BURK</name>
<gene>
    <name evidence="1" type="ORF">FSC37_01465</name>
</gene>
<evidence type="ECO:0000313" key="2">
    <source>
        <dbReference type="Proteomes" id="UP000321832"/>
    </source>
</evidence>
<reference evidence="1 2" key="1">
    <citation type="submission" date="2019-08" db="EMBL/GenBank/DDBJ databases">
        <authorList>
            <person name="Khan S.A."/>
            <person name="Jeon C.O."/>
            <person name="Jeong S.E."/>
        </authorList>
    </citation>
    <scope>NUCLEOTIDE SEQUENCE [LARGE SCALE GENOMIC DNA]</scope>
    <source>
        <strain evidence="2">IMCC1728</strain>
    </source>
</reference>
<dbReference type="AlphaFoldDB" id="A0A5C6TXN6"/>
<comment type="caution">
    <text evidence="1">The sequence shown here is derived from an EMBL/GenBank/DDBJ whole genome shotgun (WGS) entry which is preliminary data.</text>
</comment>
<organism evidence="1 2">
    <name type="scientific">Piscinibacter aquaticus</name>
    <dbReference type="NCBI Taxonomy" id="392597"/>
    <lineage>
        <taxon>Bacteria</taxon>
        <taxon>Pseudomonadati</taxon>
        <taxon>Pseudomonadota</taxon>
        <taxon>Betaproteobacteria</taxon>
        <taxon>Burkholderiales</taxon>
        <taxon>Sphaerotilaceae</taxon>
        <taxon>Piscinibacter</taxon>
    </lineage>
</organism>
<sequence>MSQYAPITAKGRLLSTSAAFGMPSHARASANWWYVAHWAIGPCQASAAASSAARASSSRGFGSRTVQLVRVAAEVVDECMARMLRWPLPVRQVLAATGPHRVTGGIALRHSARQPPRLPRCLAADRAATMLAIHPFEHAMNHAIHLTHIAGIGAGASGMVRHASKRPVSPVFTGS</sequence>
<protein>
    <submittedName>
        <fullName evidence="1">Uncharacterized protein</fullName>
    </submittedName>
</protein>
<accession>A0A5C6TXN6</accession>
<dbReference type="EMBL" id="VOPW01000001">
    <property type="protein sequence ID" value="TXC65262.1"/>
    <property type="molecule type" value="Genomic_DNA"/>
</dbReference>
<dbReference type="Proteomes" id="UP000321832">
    <property type="component" value="Unassembled WGS sequence"/>
</dbReference>